<dbReference type="STRING" id="542762.A0A4S4EGB7"/>
<evidence type="ECO:0000256" key="4">
    <source>
        <dbReference type="ARBA" id="ARBA00022729"/>
    </source>
</evidence>
<sequence>MIALVKGVFQKTILTPGSDWPNSPSHIPETSSRLLGAIPMHYAFVAEEAAYNFSSLDLANLQNRTMFPVVLDWSVGNQTCAEAKNNLTSFACKANSDCYDFDNGPGYRCNCSQGYEGNPYLPNGCIAIEYDIKNQTCLFSDINECIISSPCNMTCQNLPGTYNCSCPEGYEGDGRKNGSGCSLIPVPNHRLPVINIALGISISISGLLLGGSWVYWVFRQRKIFNLREKFFQQNGGFMLKQQLSKREGSVQSAKIFTSDDLKKATNNYDESRVLGQGGQGTVYKGILPDNTIVAIKKSNTQIPLIVYELVTNGTLYKHIHNIDHNRFSITWENRLRIATETAAALSYLHSAASTPIIHRDVKSTNILLDDNYVAKVSDFGASRLIPIDQTQLTTLVQGTLGYLDPEYFHTSQLTEKSDVYSFGVVLVELLTGKKALSFNRHELERNLAMYFVSSMKEDHLFKIVDEQEVAMELEGLRMMEKHSWVNDNKDLEETHYLLGDQLSDAYGGGDSRSNSVAYDSMANHIISPIDGGR</sequence>
<evidence type="ECO:0000256" key="2">
    <source>
        <dbReference type="ARBA" id="ARBA00022536"/>
    </source>
</evidence>
<dbReference type="SUPFAM" id="SSF56112">
    <property type="entry name" value="Protein kinase-like (PK-like)"/>
    <property type="match status" value="1"/>
</dbReference>
<dbReference type="AlphaFoldDB" id="A0A4S4EGB7"/>
<comment type="caution">
    <text evidence="15">The sequence shown here is derived from an EMBL/GenBank/DDBJ whole genome shotgun (WGS) entry which is preliminary data.</text>
</comment>
<evidence type="ECO:0000256" key="8">
    <source>
        <dbReference type="ARBA" id="ARBA00023157"/>
    </source>
</evidence>
<feature type="transmembrane region" description="Helical" evidence="12">
    <location>
        <begin position="196"/>
        <end position="218"/>
    </location>
</feature>
<dbReference type="PANTHER" id="PTHR27005:SF283">
    <property type="entry name" value="OS02G0633066 PROTEIN"/>
    <property type="match status" value="1"/>
</dbReference>
<keyword evidence="4" id="KW-0732">Signal</keyword>
<dbReference type="GO" id="GO:0005524">
    <property type="term" value="F:ATP binding"/>
    <property type="evidence" value="ECO:0007669"/>
    <property type="project" value="UniProtKB-KW"/>
</dbReference>
<dbReference type="Pfam" id="PF00069">
    <property type="entry name" value="Pkinase"/>
    <property type="match status" value="1"/>
</dbReference>
<evidence type="ECO:0000259" key="14">
    <source>
        <dbReference type="PROSITE" id="PS50026"/>
    </source>
</evidence>
<evidence type="ECO:0000256" key="11">
    <source>
        <dbReference type="PROSITE-ProRule" id="PRU00076"/>
    </source>
</evidence>
<dbReference type="PROSITE" id="PS00010">
    <property type="entry name" value="ASX_HYDROXYL"/>
    <property type="match status" value="1"/>
</dbReference>
<comment type="caution">
    <text evidence="11">Lacks conserved residue(s) required for the propagation of feature annotation.</text>
</comment>
<dbReference type="FunFam" id="1.10.510.10:FF:000084">
    <property type="entry name" value="Wall-associated receptor kinase 2"/>
    <property type="match status" value="1"/>
</dbReference>
<dbReference type="CDD" id="cd00054">
    <property type="entry name" value="EGF_CA"/>
    <property type="match status" value="1"/>
</dbReference>
<feature type="domain" description="EGF-like" evidence="14">
    <location>
        <begin position="141"/>
        <end position="173"/>
    </location>
</feature>
<evidence type="ECO:0008006" key="17">
    <source>
        <dbReference type="Google" id="ProtNLM"/>
    </source>
</evidence>
<keyword evidence="1" id="KW-0418">Kinase</keyword>
<dbReference type="SMART" id="SM00179">
    <property type="entry name" value="EGF_CA"/>
    <property type="match status" value="1"/>
</dbReference>
<evidence type="ECO:0000313" key="15">
    <source>
        <dbReference type="EMBL" id="THG15004.1"/>
    </source>
</evidence>
<keyword evidence="7" id="KW-0067">ATP-binding</keyword>
<dbReference type="InterPro" id="IPR001881">
    <property type="entry name" value="EGF-like_Ca-bd_dom"/>
</dbReference>
<evidence type="ECO:0000256" key="1">
    <source>
        <dbReference type="ARBA" id="ARBA00022527"/>
    </source>
</evidence>
<dbReference type="SUPFAM" id="SSF57196">
    <property type="entry name" value="EGF/Laminin"/>
    <property type="match status" value="1"/>
</dbReference>
<dbReference type="Pfam" id="PF07645">
    <property type="entry name" value="EGF_CA"/>
    <property type="match status" value="1"/>
</dbReference>
<proteinExistence type="predicted"/>
<keyword evidence="8 11" id="KW-1015">Disulfide bond</keyword>
<dbReference type="PROSITE" id="PS00108">
    <property type="entry name" value="PROTEIN_KINASE_ST"/>
    <property type="match status" value="1"/>
</dbReference>
<dbReference type="PROSITE" id="PS50011">
    <property type="entry name" value="PROTEIN_KINASE_DOM"/>
    <property type="match status" value="1"/>
</dbReference>
<comment type="catalytic activity">
    <reaction evidence="9">
        <text>L-seryl-[protein] + ATP = O-phospho-L-seryl-[protein] + ADP + H(+)</text>
        <dbReference type="Rhea" id="RHEA:17989"/>
        <dbReference type="Rhea" id="RHEA-COMP:9863"/>
        <dbReference type="Rhea" id="RHEA-COMP:11604"/>
        <dbReference type="ChEBI" id="CHEBI:15378"/>
        <dbReference type="ChEBI" id="CHEBI:29999"/>
        <dbReference type="ChEBI" id="CHEBI:30616"/>
        <dbReference type="ChEBI" id="CHEBI:83421"/>
        <dbReference type="ChEBI" id="CHEBI:456216"/>
    </reaction>
</comment>
<dbReference type="InterPro" id="IPR049883">
    <property type="entry name" value="NOTCH1_EGF-like"/>
</dbReference>
<evidence type="ECO:0000259" key="13">
    <source>
        <dbReference type="PROSITE" id="PS50011"/>
    </source>
</evidence>
<keyword evidence="5" id="KW-0677">Repeat</keyword>
<accession>A0A4S4EGB7</accession>
<dbReference type="GO" id="GO:0007166">
    <property type="term" value="P:cell surface receptor signaling pathway"/>
    <property type="evidence" value="ECO:0007669"/>
    <property type="project" value="InterPro"/>
</dbReference>
<dbReference type="Gene3D" id="2.10.25.10">
    <property type="entry name" value="Laminin"/>
    <property type="match status" value="1"/>
</dbReference>
<protein>
    <recommendedName>
        <fullName evidence="17">Protein kinase domain-containing protein</fullName>
    </recommendedName>
</protein>
<dbReference type="InterPro" id="IPR000742">
    <property type="entry name" value="EGF"/>
</dbReference>
<dbReference type="InterPro" id="IPR000719">
    <property type="entry name" value="Prot_kinase_dom"/>
</dbReference>
<evidence type="ECO:0000256" key="6">
    <source>
        <dbReference type="ARBA" id="ARBA00022741"/>
    </source>
</evidence>
<dbReference type="Proteomes" id="UP000306102">
    <property type="component" value="Unassembled WGS sequence"/>
</dbReference>
<organism evidence="15 16">
    <name type="scientific">Camellia sinensis var. sinensis</name>
    <name type="common">China tea</name>
    <dbReference type="NCBI Taxonomy" id="542762"/>
    <lineage>
        <taxon>Eukaryota</taxon>
        <taxon>Viridiplantae</taxon>
        <taxon>Streptophyta</taxon>
        <taxon>Embryophyta</taxon>
        <taxon>Tracheophyta</taxon>
        <taxon>Spermatophyta</taxon>
        <taxon>Magnoliopsida</taxon>
        <taxon>eudicotyledons</taxon>
        <taxon>Gunneridae</taxon>
        <taxon>Pentapetalae</taxon>
        <taxon>asterids</taxon>
        <taxon>Ericales</taxon>
        <taxon>Theaceae</taxon>
        <taxon>Camellia</taxon>
    </lineage>
</organism>
<dbReference type="SMART" id="SM00181">
    <property type="entry name" value="EGF"/>
    <property type="match status" value="2"/>
</dbReference>
<evidence type="ECO:0000256" key="9">
    <source>
        <dbReference type="ARBA" id="ARBA00047558"/>
    </source>
</evidence>
<feature type="disulfide bond" evidence="11">
    <location>
        <begin position="145"/>
        <end position="155"/>
    </location>
</feature>
<dbReference type="Gene3D" id="1.10.510.10">
    <property type="entry name" value="Transferase(Phosphotransferase) domain 1"/>
    <property type="match status" value="1"/>
</dbReference>
<dbReference type="InterPro" id="IPR018097">
    <property type="entry name" value="EGF_Ca-bd_CS"/>
</dbReference>
<dbReference type="GO" id="GO:0004674">
    <property type="term" value="F:protein serine/threonine kinase activity"/>
    <property type="evidence" value="ECO:0007669"/>
    <property type="project" value="UniProtKB-KW"/>
</dbReference>
<evidence type="ECO:0000256" key="3">
    <source>
        <dbReference type="ARBA" id="ARBA00022679"/>
    </source>
</evidence>
<dbReference type="GO" id="GO:0005886">
    <property type="term" value="C:plasma membrane"/>
    <property type="evidence" value="ECO:0007669"/>
    <property type="project" value="TreeGrafter"/>
</dbReference>
<keyword evidence="16" id="KW-1185">Reference proteome</keyword>
<dbReference type="GO" id="GO:0005509">
    <property type="term" value="F:calcium ion binding"/>
    <property type="evidence" value="ECO:0007669"/>
    <property type="project" value="InterPro"/>
</dbReference>
<keyword evidence="12" id="KW-1133">Transmembrane helix</keyword>
<reference evidence="15 16" key="1">
    <citation type="journal article" date="2018" name="Proc. Natl. Acad. Sci. U.S.A.">
        <title>Draft genome sequence of Camellia sinensis var. sinensis provides insights into the evolution of the tea genome and tea quality.</title>
        <authorList>
            <person name="Wei C."/>
            <person name="Yang H."/>
            <person name="Wang S."/>
            <person name="Zhao J."/>
            <person name="Liu C."/>
            <person name="Gao L."/>
            <person name="Xia E."/>
            <person name="Lu Y."/>
            <person name="Tai Y."/>
            <person name="She G."/>
            <person name="Sun J."/>
            <person name="Cao H."/>
            <person name="Tong W."/>
            <person name="Gao Q."/>
            <person name="Li Y."/>
            <person name="Deng W."/>
            <person name="Jiang X."/>
            <person name="Wang W."/>
            <person name="Chen Q."/>
            <person name="Zhang S."/>
            <person name="Li H."/>
            <person name="Wu J."/>
            <person name="Wang P."/>
            <person name="Li P."/>
            <person name="Shi C."/>
            <person name="Zheng F."/>
            <person name="Jian J."/>
            <person name="Huang B."/>
            <person name="Shan D."/>
            <person name="Shi M."/>
            <person name="Fang C."/>
            <person name="Yue Y."/>
            <person name="Li F."/>
            <person name="Li D."/>
            <person name="Wei S."/>
            <person name="Han B."/>
            <person name="Jiang C."/>
            <person name="Yin Y."/>
            <person name="Xia T."/>
            <person name="Zhang Z."/>
            <person name="Bennetzen J.L."/>
            <person name="Zhao S."/>
            <person name="Wan X."/>
        </authorList>
    </citation>
    <scope>NUCLEOTIDE SEQUENCE [LARGE SCALE GENOMIC DNA]</scope>
    <source>
        <strain evidence="16">cv. Shuchazao</strain>
        <tissue evidence="15">Leaf</tissue>
    </source>
</reference>
<evidence type="ECO:0000256" key="10">
    <source>
        <dbReference type="ARBA" id="ARBA00047951"/>
    </source>
</evidence>
<evidence type="ECO:0000256" key="5">
    <source>
        <dbReference type="ARBA" id="ARBA00022737"/>
    </source>
</evidence>
<evidence type="ECO:0000256" key="12">
    <source>
        <dbReference type="SAM" id="Phobius"/>
    </source>
</evidence>
<dbReference type="FunFam" id="2.10.25.10:FF:000038">
    <property type="entry name" value="Fibrillin 2"/>
    <property type="match status" value="1"/>
</dbReference>
<dbReference type="EMBL" id="SDRB02004981">
    <property type="protein sequence ID" value="THG15004.1"/>
    <property type="molecule type" value="Genomic_DNA"/>
</dbReference>
<evidence type="ECO:0000256" key="7">
    <source>
        <dbReference type="ARBA" id="ARBA00022840"/>
    </source>
</evidence>
<dbReference type="PANTHER" id="PTHR27005">
    <property type="entry name" value="WALL-ASSOCIATED RECEPTOR KINASE-LIKE 21"/>
    <property type="match status" value="1"/>
</dbReference>
<keyword evidence="6" id="KW-0547">Nucleotide-binding</keyword>
<dbReference type="FunFam" id="2.10.25.10:FF:000628">
    <property type="entry name" value="Wall-associated receptor kinase 2"/>
    <property type="match status" value="1"/>
</dbReference>
<comment type="catalytic activity">
    <reaction evidence="10">
        <text>L-threonyl-[protein] + ATP = O-phospho-L-threonyl-[protein] + ADP + H(+)</text>
        <dbReference type="Rhea" id="RHEA:46608"/>
        <dbReference type="Rhea" id="RHEA-COMP:11060"/>
        <dbReference type="Rhea" id="RHEA-COMP:11605"/>
        <dbReference type="ChEBI" id="CHEBI:15378"/>
        <dbReference type="ChEBI" id="CHEBI:30013"/>
        <dbReference type="ChEBI" id="CHEBI:30616"/>
        <dbReference type="ChEBI" id="CHEBI:61977"/>
        <dbReference type="ChEBI" id="CHEBI:456216"/>
    </reaction>
</comment>
<keyword evidence="2 11" id="KW-0245">EGF-like domain</keyword>
<dbReference type="InterPro" id="IPR011009">
    <property type="entry name" value="Kinase-like_dom_sf"/>
</dbReference>
<keyword evidence="12" id="KW-0812">Transmembrane</keyword>
<dbReference type="InterPro" id="IPR008271">
    <property type="entry name" value="Ser/Thr_kinase_AS"/>
</dbReference>
<dbReference type="InterPro" id="IPR045274">
    <property type="entry name" value="WAK-like"/>
</dbReference>
<name>A0A4S4EGB7_CAMSN</name>
<dbReference type="InterPro" id="IPR000152">
    <property type="entry name" value="EGF-type_Asp/Asn_hydroxyl_site"/>
</dbReference>
<keyword evidence="1" id="KW-0723">Serine/threonine-protein kinase</keyword>
<keyword evidence="12" id="KW-0472">Membrane</keyword>
<dbReference type="SMART" id="SM00220">
    <property type="entry name" value="S_TKc"/>
    <property type="match status" value="1"/>
</dbReference>
<feature type="domain" description="Protein kinase" evidence="13">
    <location>
        <begin position="224"/>
        <end position="485"/>
    </location>
</feature>
<gene>
    <name evidence="15" type="ORF">TEA_019382</name>
</gene>
<dbReference type="PROSITE" id="PS01187">
    <property type="entry name" value="EGF_CA"/>
    <property type="match status" value="1"/>
</dbReference>
<dbReference type="PROSITE" id="PS50026">
    <property type="entry name" value="EGF_3"/>
    <property type="match status" value="1"/>
</dbReference>
<keyword evidence="3" id="KW-0808">Transferase</keyword>
<evidence type="ECO:0000313" key="16">
    <source>
        <dbReference type="Proteomes" id="UP000306102"/>
    </source>
</evidence>
<dbReference type="Gene3D" id="3.30.200.20">
    <property type="entry name" value="Phosphorylase Kinase, domain 1"/>
    <property type="match status" value="1"/>
</dbReference>